<dbReference type="Proteomes" id="UP000589738">
    <property type="component" value="Unassembled WGS sequence"/>
</dbReference>
<organism evidence="2 3">
    <name type="scientific">Chryseobacterium shigense</name>
    <dbReference type="NCBI Taxonomy" id="297244"/>
    <lineage>
        <taxon>Bacteria</taxon>
        <taxon>Pseudomonadati</taxon>
        <taxon>Bacteroidota</taxon>
        <taxon>Flavobacteriia</taxon>
        <taxon>Flavobacteriales</taxon>
        <taxon>Weeksellaceae</taxon>
        <taxon>Chryseobacterium group</taxon>
        <taxon>Chryseobacterium</taxon>
    </lineage>
</organism>
<dbReference type="PANTHER" id="PTHR46825:SF9">
    <property type="entry name" value="BETA-LACTAMASE-RELATED DOMAIN-CONTAINING PROTEIN"/>
    <property type="match status" value="1"/>
</dbReference>
<feature type="domain" description="Beta-lactamase-related" evidence="1">
    <location>
        <begin position="44"/>
        <end position="402"/>
    </location>
</feature>
<dbReference type="PROSITE" id="PS51257">
    <property type="entry name" value="PROKAR_LIPOPROTEIN"/>
    <property type="match status" value="1"/>
</dbReference>
<accession>A0A841MWT2</accession>
<dbReference type="InterPro" id="IPR001466">
    <property type="entry name" value="Beta-lactam-related"/>
</dbReference>
<dbReference type="RefSeq" id="WP_184160884.1">
    <property type="nucleotide sequence ID" value="NZ_JACHLC010000001.1"/>
</dbReference>
<evidence type="ECO:0000313" key="3">
    <source>
        <dbReference type="Proteomes" id="UP000589738"/>
    </source>
</evidence>
<evidence type="ECO:0000313" key="2">
    <source>
        <dbReference type="EMBL" id="MBB6369406.1"/>
    </source>
</evidence>
<dbReference type="Gene3D" id="3.40.710.10">
    <property type="entry name" value="DD-peptidase/beta-lactamase superfamily"/>
    <property type="match status" value="1"/>
</dbReference>
<reference evidence="2 3" key="1">
    <citation type="submission" date="2020-08" db="EMBL/GenBank/DDBJ databases">
        <title>Functional genomics of gut bacteria from endangered species of beetles.</title>
        <authorList>
            <person name="Carlos-Shanley C."/>
        </authorList>
    </citation>
    <scope>NUCLEOTIDE SEQUENCE [LARGE SCALE GENOMIC DNA]</scope>
    <source>
        <strain evidence="2 3">S00136</strain>
    </source>
</reference>
<dbReference type="PANTHER" id="PTHR46825">
    <property type="entry name" value="D-ALANYL-D-ALANINE-CARBOXYPEPTIDASE/ENDOPEPTIDASE AMPH"/>
    <property type="match status" value="1"/>
</dbReference>
<keyword evidence="3" id="KW-1185">Reference proteome</keyword>
<dbReference type="AlphaFoldDB" id="A0A841MWT2"/>
<dbReference type="SUPFAM" id="SSF56601">
    <property type="entry name" value="beta-lactamase/transpeptidase-like"/>
    <property type="match status" value="1"/>
</dbReference>
<name>A0A841MWT2_9FLAO</name>
<protein>
    <submittedName>
        <fullName evidence="2">CubicO group peptidase (Beta-lactamase class C family)</fullName>
    </submittedName>
</protein>
<gene>
    <name evidence="2" type="ORF">HNP36_000459</name>
</gene>
<comment type="caution">
    <text evidence="2">The sequence shown here is derived from an EMBL/GenBank/DDBJ whole genome shotgun (WGS) entry which is preliminary data.</text>
</comment>
<evidence type="ECO:0000259" key="1">
    <source>
        <dbReference type="Pfam" id="PF00144"/>
    </source>
</evidence>
<dbReference type="EMBL" id="JACHLC010000001">
    <property type="protein sequence ID" value="MBB6369406.1"/>
    <property type="molecule type" value="Genomic_DNA"/>
</dbReference>
<dbReference type="InterPro" id="IPR012338">
    <property type="entry name" value="Beta-lactam/transpept-like"/>
</dbReference>
<sequence>MKGFLLLIAVYVLASCNAQKNRQFNIEKHIRESLNTEINTIYQQGIFNGFAVSVVDGESTLYQQGFGHSDVKSKKQYTDHTIQNIASVSKTFVGIALLKAQELGKLHLDDPVQKYLPFKVANPNFPQANITIRQLATHTSSITDNEFYLSKNYYLKQDQKLDGVKLNFDDEQIFNPSDSIIPMKSFLQNVLAENGKWNKNSFSSHQPGSMYEYSNVGTTLAAFIIEQATGKSFSDFTKEYILKPLQMNDSGWKFEDINFSKFSRLYENPETVLPYYHSITYPDGGLITSINDLSKYLSELIKGYNGNGTILTPESYREYFKPQLTAKNFTERNEQNPYSESYNTGIFIGYGYTGYIGHTGGDPGVMSILFFDPKNNLGRIMVFNTNFSDKKGNDAFYGIWNVLEKYQSKLRK</sequence>
<dbReference type="Pfam" id="PF00144">
    <property type="entry name" value="Beta-lactamase"/>
    <property type="match status" value="1"/>
</dbReference>
<dbReference type="InterPro" id="IPR050491">
    <property type="entry name" value="AmpC-like"/>
</dbReference>
<proteinExistence type="predicted"/>